<organism evidence="2">
    <name type="scientific">Talaromyces marneffei PM1</name>
    <dbReference type="NCBI Taxonomy" id="1077442"/>
    <lineage>
        <taxon>Eukaryota</taxon>
        <taxon>Fungi</taxon>
        <taxon>Dikarya</taxon>
        <taxon>Ascomycota</taxon>
        <taxon>Pezizomycotina</taxon>
        <taxon>Eurotiomycetes</taxon>
        <taxon>Eurotiomycetidae</taxon>
        <taxon>Eurotiales</taxon>
        <taxon>Trichocomaceae</taxon>
        <taxon>Talaromyces</taxon>
        <taxon>Talaromyces sect. Talaromyces</taxon>
    </lineage>
</organism>
<comment type="caution">
    <text evidence="2">The sequence shown here is derived from an EMBL/GenBank/DDBJ whole genome shotgun (WGS) entry which is preliminary data.</text>
</comment>
<protein>
    <submittedName>
        <fullName evidence="2">Uncharacterized protein</fullName>
    </submittedName>
</protein>
<feature type="transmembrane region" description="Helical" evidence="1">
    <location>
        <begin position="140"/>
        <end position="160"/>
    </location>
</feature>
<keyword evidence="1" id="KW-1133">Transmembrane helix</keyword>
<keyword evidence="1" id="KW-0812">Transmembrane</keyword>
<gene>
    <name evidence="2" type="ORF">GQ26_0251380</name>
</gene>
<dbReference type="EMBL" id="JPOX01000025">
    <property type="protein sequence ID" value="KFX45062.1"/>
    <property type="molecule type" value="Genomic_DNA"/>
</dbReference>
<evidence type="ECO:0000256" key="1">
    <source>
        <dbReference type="SAM" id="Phobius"/>
    </source>
</evidence>
<feature type="transmembrane region" description="Helical" evidence="1">
    <location>
        <begin position="166"/>
        <end position="186"/>
    </location>
</feature>
<reference evidence="2" key="2">
    <citation type="journal article" date="2014" name="PLoS Genet.">
        <title>Signature gene expression reveals novel clues to the molecular mechanisms of dimorphic transition in Penicillium marneffei.</title>
        <authorList>
            <person name="Yang E."/>
            <person name="Wang G."/>
            <person name="Cai J."/>
            <person name="Woo P.C."/>
            <person name="Lau S.K."/>
            <person name="Yuen K.-Y."/>
            <person name="Chow W.-N."/>
            <person name="Lin X."/>
        </authorList>
    </citation>
    <scope>NUCLEOTIDE SEQUENCE</scope>
    <source>
        <strain evidence="2">PM1</strain>
    </source>
</reference>
<keyword evidence="1" id="KW-0472">Membrane</keyword>
<proteinExistence type="predicted"/>
<sequence>MYLPINDYEQIATSIQHIQRRDTAFTMNNILPDVTLDAAGLVAIAEITAVAQRTILTGTSIYSDSLILCPGLHRQQSAPDLNGGEYPAVAAMTSGYVFRVENPATASFLQRHGLTGHLVTLEVLPNTDGRKAFSWKAKDLAPHIFYWLSAILSPVVLVFFLYIREWWGVFCLLVLMFARLCNVFVIRRRTRDVGWKGASEPGVRGDLLILLSGDCWVRMQGAVDDLKAVTSGKWWRERTMAEDCLTALATVLVYVNTALVSNIRTFNQIIILIMFVLSAALLFLANITTRAMHMYGRRIQVKGKPKKYYRRRDMADELIAESGRKDWARRLGLIVEGDGVDNSPVIM</sequence>
<evidence type="ECO:0000313" key="2">
    <source>
        <dbReference type="EMBL" id="KFX45062.1"/>
    </source>
</evidence>
<reference key="1">
    <citation type="journal article" date="2014" name="PLoS Genet.">
        <title>Signature Gene Expression Reveals Novel Clues to the Molecular Mechanisms of Dimorphic Transition in Penicillium marneffei.</title>
        <authorList>
            <person name="Yang E."/>
            <person name="Wang G."/>
            <person name="Cai J."/>
            <person name="Woo P.C."/>
            <person name="Lau S.K."/>
            <person name="Yuen K.-Y."/>
            <person name="Chow W.-N."/>
            <person name="Lin X."/>
        </authorList>
    </citation>
    <scope>NUCLEOTIDE SEQUENCE [LARGE SCALE GENOMIC DNA]</scope>
    <source>
        <strain>PM1</strain>
    </source>
</reference>
<name>A0A093UXR2_TALMA</name>
<feature type="transmembrane region" description="Helical" evidence="1">
    <location>
        <begin position="269"/>
        <end position="288"/>
    </location>
</feature>
<feature type="transmembrane region" description="Helical" evidence="1">
    <location>
        <begin position="244"/>
        <end position="263"/>
    </location>
</feature>
<accession>A0A093UXR2</accession>
<dbReference type="AlphaFoldDB" id="A0A093UXR2"/>